<sequence length="216" mass="23908">MLFETIGMPPGSIPKDWDRKELKPCGAVDANFLASLDLQGDIYPIFHNWVIPDDDGDGEALSLELGQPLLLASRILESVGLPWLSEFCIDDIFSPSYPGRRRRQQQPVEDDDDGDNSGQEQEQTATPEMIVRHHRASWVSPRLARTWLASTAHELRTILPKSVVWKLDSDMFGAFGWVGCTCRHPLAFVGEDEALDQPGVIRAADKAARKQGTGGA</sequence>
<name>A0AAE0NYY8_9PEZI</name>
<protein>
    <submittedName>
        <fullName evidence="2">Uncharacterized protein</fullName>
    </submittedName>
</protein>
<dbReference type="Proteomes" id="UP001285441">
    <property type="component" value="Unassembled WGS sequence"/>
</dbReference>
<feature type="compositionally biased region" description="Polar residues" evidence="1">
    <location>
        <begin position="116"/>
        <end position="126"/>
    </location>
</feature>
<evidence type="ECO:0000256" key="1">
    <source>
        <dbReference type="SAM" id="MobiDB-lite"/>
    </source>
</evidence>
<proteinExistence type="predicted"/>
<dbReference type="EMBL" id="JAULSW010000002">
    <property type="protein sequence ID" value="KAK3390200.1"/>
    <property type="molecule type" value="Genomic_DNA"/>
</dbReference>
<dbReference type="AlphaFoldDB" id="A0AAE0NYY8"/>
<gene>
    <name evidence="2" type="ORF">B0H63DRAFT_464936</name>
</gene>
<reference evidence="2" key="1">
    <citation type="journal article" date="2023" name="Mol. Phylogenet. Evol.">
        <title>Genome-scale phylogeny and comparative genomics of the fungal order Sordariales.</title>
        <authorList>
            <person name="Hensen N."/>
            <person name="Bonometti L."/>
            <person name="Westerberg I."/>
            <person name="Brannstrom I.O."/>
            <person name="Guillou S."/>
            <person name="Cros-Aarteil S."/>
            <person name="Calhoun S."/>
            <person name="Haridas S."/>
            <person name="Kuo A."/>
            <person name="Mondo S."/>
            <person name="Pangilinan J."/>
            <person name="Riley R."/>
            <person name="LaButti K."/>
            <person name="Andreopoulos B."/>
            <person name="Lipzen A."/>
            <person name="Chen C."/>
            <person name="Yan M."/>
            <person name="Daum C."/>
            <person name="Ng V."/>
            <person name="Clum A."/>
            <person name="Steindorff A."/>
            <person name="Ohm R.A."/>
            <person name="Martin F."/>
            <person name="Silar P."/>
            <person name="Natvig D.O."/>
            <person name="Lalanne C."/>
            <person name="Gautier V."/>
            <person name="Ament-Velasquez S.L."/>
            <person name="Kruys A."/>
            <person name="Hutchinson M.I."/>
            <person name="Powell A.J."/>
            <person name="Barry K."/>
            <person name="Miller A.N."/>
            <person name="Grigoriev I.V."/>
            <person name="Debuchy R."/>
            <person name="Gladieux P."/>
            <person name="Hiltunen Thoren M."/>
            <person name="Johannesson H."/>
        </authorList>
    </citation>
    <scope>NUCLEOTIDE SEQUENCE</scope>
    <source>
        <strain evidence="2">CBS 232.78</strain>
    </source>
</reference>
<feature type="region of interest" description="Disordered" evidence="1">
    <location>
        <begin position="98"/>
        <end position="129"/>
    </location>
</feature>
<reference evidence="2" key="2">
    <citation type="submission" date="2023-06" db="EMBL/GenBank/DDBJ databases">
        <authorList>
            <consortium name="Lawrence Berkeley National Laboratory"/>
            <person name="Haridas S."/>
            <person name="Hensen N."/>
            <person name="Bonometti L."/>
            <person name="Westerberg I."/>
            <person name="Brannstrom I.O."/>
            <person name="Guillou S."/>
            <person name="Cros-Aarteil S."/>
            <person name="Calhoun S."/>
            <person name="Kuo A."/>
            <person name="Mondo S."/>
            <person name="Pangilinan J."/>
            <person name="Riley R."/>
            <person name="LaButti K."/>
            <person name="Andreopoulos B."/>
            <person name="Lipzen A."/>
            <person name="Chen C."/>
            <person name="Yanf M."/>
            <person name="Daum C."/>
            <person name="Ng V."/>
            <person name="Clum A."/>
            <person name="Steindorff A."/>
            <person name="Ohm R."/>
            <person name="Martin F."/>
            <person name="Silar P."/>
            <person name="Natvig D."/>
            <person name="Lalanne C."/>
            <person name="Gautier V."/>
            <person name="Ament-velasquez S.L."/>
            <person name="Kruys A."/>
            <person name="Hutchinson M.I."/>
            <person name="Powell A.J."/>
            <person name="Barry K."/>
            <person name="Miller A.N."/>
            <person name="Grigoriev I.V."/>
            <person name="Debuchy R."/>
            <person name="Gladieux P."/>
            <person name="Thoren M.H."/>
            <person name="Johannesson H."/>
        </authorList>
    </citation>
    <scope>NUCLEOTIDE SEQUENCE</scope>
    <source>
        <strain evidence="2">CBS 232.78</strain>
    </source>
</reference>
<comment type="caution">
    <text evidence="2">The sequence shown here is derived from an EMBL/GenBank/DDBJ whole genome shotgun (WGS) entry which is preliminary data.</text>
</comment>
<evidence type="ECO:0000313" key="3">
    <source>
        <dbReference type="Proteomes" id="UP001285441"/>
    </source>
</evidence>
<keyword evidence="3" id="KW-1185">Reference proteome</keyword>
<evidence type="ECO:0000313" key="2">
    <source>
        <dbReference type="EMBL" id="KAK3390200.1"/>
    </source>
</evidence>
<organism evidence="2 3">
    <name type="scientific">Podospora didyma</name>
    <dbReference type="NCBI Taxonomy" id="330526"/>
    <lineage>
        <taxon>Eukaryota</taxon>
        <taxon>Fungi</taxon>
        <taxon>Dikarya</taxon>
        <taxon>Ascomycota</taxon>
        <taxon>Pezizomycotina</taxon>
        <taxon>Sordariomycetes</taxon>
        <taxon>Sordariomycetidae</taxon>
        <taxon>Sordariales</taxon>
        <taxon>Podosporaceae</taxon>
        <taxon>Podospora</taxon>
    </lineage>
</organism>
<accession>A0AAE0NYY8</accession>